<evidence type="ECO:0000256" key="1">
    <source>
        <dbReference type="ARBA" id="ARBA00004871"/>
    </source>
</evidence>
<feature type="binding site" evidence="8">
    <location>
        <begin position="171"/>
        <end position="176"/>
    </location>
    <ligand>
        <name>NADP(+)</name>
        <dbReference type="ChEBI" id="CHEBI:58349"/>
    </ligand>
</feature>
<organism evidence="12 13">
    <name type="scientific">Roseicella aquatilis</name>
    <dbReference type="NCBI Taxonomy" id="2527868"/>
    <lineage>
        <taxon>Bacteria</taxon>
        <taxon>Pseudomonadati</taxon>
        <taxon>Pseudomonadota</taxon>
        <taxon>Alphaproteobacteria</taxon>
        <taxon>Acetobacterales</taxon>
        <taxon>Roseomonadaceae</taxon>
        <taxon>Roseicella</taxon>
    </lineage>
</organism>
<sequence length="307" mass="31571">MTPPAPLQVPPSPGTLLSGQARLAGILGWPVAHSRSPRLHGLWLRRHGVDGTYVPLPVRPERFADAVRALADLGFRGANVTIPHKEAAFAVCDRVDATAQRAGAVNTLVFRDGRIEGSNTDGWGFLASCADSAPGWTPDAGPVVILGAGGSARAIAAALLDAGCPRVVLVNRTPARAEALARALGGPVEVADIPPLAGAAMLVNTTSLGMQGQPALEIDLAPLPAGAVVADIVYVPRETPLLAAARARGLATVEGLGMLLHQARPGFEAWFGVTPQVDDELRAVVGGDIPLHAPDRGAAPGMAPRRA</sequence>
<dbReference type="InterPro" id="IPR036291">
    <property type="entry name" value="NAD(P)-bd_dom_sf"/>
</dbReference>
<feature type="domain" description="Quinate/shikimate 5-dehydrogenase/glutamyl-tRNA reductase" evidence="9">
    <location>
        <begin position="143"/>
        <end position="193"/>
    </location>
</feature>
<dbReference type="Gene3D" id="3.40.50.10860">
    <property type="entry name" value="Leucine Dehydrogenase, chain A, domain 1"/>
    <property type="match status" value="1"/>
</dbReference>
<evidence type="ECO:0000313" key="12">
    <source>
        <dbReference type="EMBL" id="TCZ55239.1"/>
    </source>
</evidence>
<feature type="active site" description="Proton acceptor" evidence="8">
    <location>
        <position position="85"/>
    </location>
</feature>
<dbReference type="PANTHER" id="PTHR21089">
    <property type="entry name" value="SHIKIMATE DEHYDROGENASE"/>
    <property type="match status" value="1"/>
</dbReference>
<feature type="domain" description="Shikimate dehydrogenase substrate binding N-terminal" evidence="10">
    <location>
        <begin position="26"/>
        <end position="108"/>
    </location>
</feature>
<feature type="binding site" evidence="8">
    <location>
        <position position="232"/>
    </location>
    <ligand>
        <name>NADP(+)</name>
        <dbReference type="ChEBI" id="CHEBI:58349"/>
    </ligand>
</feature>
<keyword evidence="13" id="KW-1185">Reference proteome</keyword>
<dbReference type="InterPro" id="IPR022893">
    <property type="entry name" value="Shikimate_DH_fam"/>
</dbReference>
<dbReference type="OrthoDB" id="9792692at2"/>
<keyword evidence="5 8" id="KW-0560">Oxidoreductase</keyword>
<dbReference type="NCBIfam" id="NF001312">
    <property type="entry name" value="PRK00258.1-4"/>
    <property type="match status" value="1"/>
</dbReference>
<dbReference type="InterPro" id="IPR041121">
    <property type="entry name" value="SDH_C"/>
</dbReference>
<dbReference type="EC" id="1.1.1.25" evidence="2 8"/>
<dbReference type="GO" id="GO:0008652">
    <property type="term" value="P:amino acid biosynthetic process"/>
    <property type="evidence" value="ECO:0007669"/>
    <property type="project" value="UniProtKB-KW"/>
</dbReference>
<evidence type="ECO:0000256" key="7">
    <source>
        <dbReference type="ARBA" id="ARBA00049442"/>
    </source>
</evidence>
<dbReference type="InterPro" id="IPR011342">
    <property type="entry name" value="Shikimate_DH"/>
</dbReference>
<keyword evidence="6 8" id="KW-0057">Aromatic amino acid biosynthesis</keyword>
<dbReference type="GO" id="GO:0005829">
    <property type="term" value="C:cytosol"/>
    <property type="evidence" value="ECO:0007669"/>
    <property type="project" value="TreeGrafter"/>
</dbReference>
<accession>A0A4R4D4N4</accession>
<comment type="function">
    <text evidence="8">Involved in the biosynthesis of the chorismate, which leads to the biosynthesis of aromatic amino acids. Catalyzes the reversible NADPH linked reduction of 3-dehydroshikimate (DHSA) to yield shikimate (SA).</text>
</comment>
<comment type="pathway">
    <text evidence="1 8">Metabolic intermediate biosynthesis; chorismate biosynthesis; chorismate from D-erythrose 4-phosphate and phosphoenolpyruvate: step 4/7.</text>
</comment>
<dbReference type="InterPro" id="IPR006151">
    <property type="entry name" value="Shikm_DH/Glu-tRNA_Rdtase"/>
</dbReference>
<dbReference type="PANTHER" id="PTHR21089:SF1">
    <property type="entry name" value="BIFUNCTIONAL 3-DEHYDROQUINATE DEHYDRATASE_SHIKIMATE DEHYDROGENASE, CHLOROPLASTIC"/>
    <property type="match status" value="1"/>
</dbReference>
<dbReference type="InterPro" id="IPR013708">
    <property type="entry name" value="Shikimate_DH-bd_N"/>
</dbReference>
<dbReference type="Pfam" id="PF01488">
    <property type="entry name" value="Shikimate_DH"/>
    <property type="match status" value="1"/>
</dbReference>
<dbReference type="HAMAP" id="MF_00222">
    <property type="entry name" value="Shikimate_DH_AroE"/>
    <property type="match status" value="1"/>
</dbReference>
<dbReference type="UniPathway" id="UPA00053">
    <property type="reaction ID" value="UER00087"/>
</dbReference>
<feature type="domain" description="SDH C-terminal" evidence="11">
    <location>
        <begin position="255"/>
        <end position="278"/>
    </location>
</feature>
<evidence type="ECO:0000259" key="10">
    <source>
        <dbReference type="Pfam" id="PF08501"/>
    </source>
</evidence>
<protein>
    <recommendedName>
        <fullName evidence="2 8">Shikimate dehydrogenase (NADP(+))</fullName>
        <shortName evidence="8">SDH</shortName>
        <ecNumber evidence="2 8">1.1.1.25</ecNumber>
    </recommendedName>
</protein>
<feature type="binding site" evidence="8">
    <location>
        <position position="255"/>
    </location>
    <ligand>
        <name>NADP(+)</name>
        <dbReference type="ChEBI" id="CHEBI:58349"/>
    </ligand>
</feature>
<evidence type="ECO:0000313" key="13">
    <source>
        <dbReference type="Proteomes" id="UP000295023"/>
    </source>
</evidence>
<feature type="binding site" evidence="8">
    <location>
        <position position="262"/>
    </location>
    <ligand>
        <name>shikimate</name>
        <dbReference type="ChEBI" id="CHEBI:36208"/>
    </ligand>
</feature>
<dbReference type="GO" id="GO:0009073">
    <property type="term" value="P:aromatic amino acid family biosynthetic process"/>
    <property type="evidence" value="ECO:0007669"/>
    <property type="project" value="UniProtKB-KW"/>
</dbReference>
<dbReference type="SUPFAM" id="SSF51735">
    <property type="entry name" value="NAD(P)-binding Rossmann-fold domains"/>
    <property type="match status" value="1"/>
</dbReference>
<feature type="binding site" evidence="8">
    <location>
        <position position="81"/>
    </location>
    <ligand>
        <name>shikimate</name>
        <dbReference type="ChEBI" id="CHEBI:36208"/>
    </ligand>
</feature>
<keyword evidence="3 8" id="KW-0028">Amino-acid biosynthesis</keyword>
<comment type="caution">
    <text evidence="8">Lacks conserved residue(s) required for the propagation of feature annotation.</text>
</comment>
<evidence type="ECO:0000256" key="6">
    <source>
        <dbReference type="ARBA" id="ARBA00023141"/>
    </source>
</evidence>
<dbReference type="CDD" id="cd01065">
    <property type="entry name" value="NAD_bind_Shikimate_DH"/>
    <property type="match status" value="1"/>
</dbReference>
<comment type="subunit">
    <text evidence="8">Homodimer.</text>
</comment>
<evidence type="ECO:0000259" key="9">
    <source>
        <dbReference type="Pfam" id="PF01488"/>
    </source>
</evidence>
<dbReference type="Pfam" id="PF08501">
    <property type="entry name" value="Shikimate_dh_N"/>
    <property type="match status" value="1"/>
</dbReference>
<name>A0A4R4D4N4_9PROT</name>
<dbReference type="EMBL" id="SKBM01000028">
    <property type="protein sequence ID" value="TCZ55239.1"/>
    <property type="molecule type" value="Genomic_DNA"/>
</dbReference>
<dbReference type="AlphaFoldDB" id="A0A4R4D4N4"/>
<dbReference type="Pfam" id="PF18317">
    <property type="entry name" value="SDH_C"/>
    <property type="match status" value="1"/>
</dbReference>
<reference evidence="12 13" key="1">
    <citation type="submission" date="2019-03" db="EMBL/GenBank/DDBJ databases">
        <title>Paracraurococcus aquatilis NE82 genome sequence.</title>
        <authorList>
            <person name="Zhao Y."/>
            <person name="Du Z."/>
        </authorList>
    </citation>
    <scope>NUCLEOTIDE SEQUENCE [LARGE SCALE GENOMIC DNA]</scope>
    <source>
        <strain evidence="12 13">NE82</strain>
    </source>
</reference>
<dbReference type="GO" id="GO:0019632">
    <property type="term" value="P:shikimate metabolic process"/>
    <property type="evidence" value="ECO:0007669"/>
    <property type="project" value="InterPro"/>
</dbReference>
<proteinExistence type="inferred from homology"/>
<comment type="catalytic activity">
    <reaction evidence="7 8">
        <text>shikimate + NADP(+) = 3-dehydroshikimate + NADPH + H(+)</text>
        <dbReference type="Rhea" id="RHEA:17737"/>
        <dbReference type="ChEBI" id="CHEBI:15378"/>
        <dbReference type="ChEBI" id="CHEBI:16630"/>
        <dbReference type="ChEBI" id="CHEBI:36208"/>
        <dbReference type="ChEBI" id="CHEBI:57783"/>
        <dbReference type="ChEBI" id="CHEBI:58349"/>
        <dbReference type="EC" id="1.1.1.25"/>
    </reaction>
</comment>
<dbReference type="GO" id="GO:0004764">
    <property type="term" value="F:shikimate 3-dehydrogenase (NADP+) activity"/>
    <property type="evidence" value="ECO:0007669"/>
    <property type="project" value="UniProtKB-UniRule"/>
</dbReference>
<evidence type="ECO:0000256" key="3">
    <source>
        <dbReference type="ARBA" id="ARBA00022605"/>
    </source>
</evidence>
<dbReference type="NCBIfam" id="TIGR00507">
    <property type="entry name" value="aroE"/>
    <property type="match status" value="1"/>
</dbReference>
<dbReference type="Gene3D" id="3.40.50.720">
    <property type="entry name" value="NAD(P)-binding Rossmann-like Domain"/>
    <property type="match status" value="1"/>
</dbReference>
<evidence type="ECO:0000259" key="11">
    <source>
        <dbReference type="Pfam" id="PF18317"/>
    </source>
</evidence>
<feature type="binding site" evidence="8">
    <location>
        <begin position="34"/>
        <end position="36"/>
    </location>
    <ligand>
        <name>shikimate</name>
        <dbReference type="ChEBI" id="CHEBI:36208"/>
    </ligand>
</feature>
<feature type="binding site" evidence="8">
    <location>
        <position position="121"/>
    </location>
    <ligand>
        <name>shikimate</name>
        <dbReference type="ChEBI" id="CHEBI:36208"/>
    </ligand>
</feature>
<gene>
    <name evidence="8" type="primary">aroE</name>
    <name evidence="12" type="ORF">EXY23_21895</name>
</gene>
<dbReference type="GO" id="GO:0009423">
    <property type="term" value="P:chorismate biosynthetic process"/>
    <property type="evidence" value="ECO:0007669"/>
    <property type="project" value="UniProtKB-UniRule"/>
</dbReference>
<dbReference type="InterPro" id="IPR046346">
    <property type="entry name" value="Aminoacid_DH-like_N_sf"/>
</dbReference>
<evidence type="ECO:0000256" key="5">
    <source>
        <dbReference type="ARBA" id="ARBA00023002"/>
    </source>
</evidence>
<feature type="binding site" evidence="8">
    <location>
        <position position="106"/>
    </location>
    <ligand>
        <name>shikimate</name>
        <dbReference type="ChEBI" id="CHEBI:36208"/>
    </ligand>
</feature>
<dbReference type="Proteomes" id="UP000295023">
    <property type="component" value="Unassembled WGS sequence"/>
</dbReference>
<dbReference type="GO" id="GO:0050661">
    <property type="term" value="F:NADP binding"/>
    <property type="evidence" value="ECO:0007669"/>
    <property type="project" value="InterPro"/>
</dbReference>
<evidence type="ECO:0000256" key="4">
    <source>
        <dbReference type="ARBA" id="ARBA00022857"/>
    </source>
</evidence>
<feature type="binding site" evidence="8">
    <location>
        <begin position="147"/>
        <end position="151"/>
    </location>
    <ligand>
        <name>NADP(+)</name>
        <dbReference type="ChEBI" id="CHEBI:58349"/>
    </ligand>
</feature>
<comment type="similarity">
    <text evidence="8">Belongs to the shikimate dehydrogenase family.</text>
</comment>
<comment type="caution">
    <text evidence="12">The sequence shown here is derived from an EMBL/GenBank/DDBJ whole genome shotgun (WGS) entry which is preliminary data.</text>
</comment>
<evidence type="ECO:0000256" key="8">
    <source>
        <dbReference type="HAMAP-Rule" id="MF_00222"/>
    </source>
</evidence>
<feature type="binding site" evidence="8">
    <location>
        <position position="234"/>
    </location>
    <ligand>
        <name>shikimate</name>
        <dbReference type="ChEBI" id="CHEBI:36208"/>
    </ligand>
</feature>
<dbReference type="SUPFAM" id="SSF53223">
    <property type="entry name" value="Aminoacid dehydrogenase-like, N-terminal domain"/>
    <property type="match status" value="1"/>
</dbReference>
<keyword evidence="4 8" id="KW-0521">NADP</keyword>
<evidence type="ECO:0000256" key="2">
    <source>
        <dbReference type="ARBA" id="ARBA00012962"/>
    </source>
</evidence>